<comment type="caution">
    <text evidence="2">The sequence shown here is derived from an EMBL/GenBank/DDBJ whole genome shotgun (WGS) entry which is preliminary data.</text>
</comment>
<name>A0AAV7W5Z3_PLEWA</name>
<dbReference type="AlphaFoldDB" id="A0AAV7W5Z3"/>
<accession>A0AAV7W5Z3</accession>
<evidence type="ECO:0000313" key="3">
    <source>
        <dbReference type="Proteomes" id="UP001066276"/>
    </source>
</evidence>
<dbReference type="EMBL" id="JANPWB010000002">
    <property type="protein sequence ID" value="KAJ1208257.1"/>
    <property type="molecule type" value="Genomic_DNA"/>
</dbReference>
<reference evidence="2" key="1">
    <citation type="journal article" date="2022" name="bioRxiv">
        <title>Sequencing and chromosome-scale assembly of the giantPleurodeles waltlgenome.</title>
        <authorList>
            <person name="Brown T."/>
            <person name="Elewa A."/>
            <person name="Iarovenko S."/>
            <person name="Subramanian E."/>
            <person name="Araus A.J."/>
            <person name="Petzold A."/>
            <person name="Susuki M."/>
            <person name="Suzuki K.-i.T."/>
            <person name="Hayashi T."/>
            <person name="Toyoda A."/>
            <person name="Oliveira C."/>
            <person name="Osipova E."/>
            <person name="Leigh N.D."/>
            <person name="Simon A."/>
            <person name="Yun M.H."/>
        </authorList>
    </citation>
    <scope>NUCLEOTIDE SEQUENCE</scope>
    <source>
        <strain evidence="2">20211129_DDA</strain>
        <tissue evidence="2">Liver</tissue>
    </source>
</reference>
<sequence>MHVLDFPDDMDDELTNISQQTLQDVLGTLRTLPSVARRCTDTSAITEDPPTTSIARPASSNLAEDSDDTGTSFERTVVGVQRELAKEMWVGMENMATSLEDVCSCMISTAEHGGASILQELEKSVKEISTAVRELTQHLQQQTFQRVHKCKIDPLRADLAAYHSDAAAILNILKNLQLLLAAVLPLIAPQLSANGMSDSSSSNTKVCGAPSHPPPPRAEETTHTSEDEDVEQITFTCKSTR</sequence>
<feature type="region of interest" description="Disordered" evidence="1">
    <location>
        <begin position="194"/>
        <end position="241"/>
    </location>
</feature>
<dbReference type="Proteomes" id="UP001066276">
    <property type="component" value="Chromosome 1_2"/>
</dbReference>
<feature type="region of interest" description="Disordered" evidence="1">
    <location>
        <begin position="40"/>
        <end position="71"/>
    </location>
</feature>
<evidence type="ECO:0000313" key="2">
    <source>
        <dbReference type="EMBL" id="KAJ1208257.1"/>
    </source>
</evidence>
<organism evidence="2 3">
    <name type="scientific">Pleurodeles waltl</name>
    <name type="common">Iberian ribbed newt</name>
    <dbReference type="NCBI Taxonomy" id="8319"/>
    <lineage>
        <taxon>Eukaryota</taxon>
        <taxon>Metazoa</taxon>
        <taxon>Chordata</taxon>
        <taxon>Craniata</taxon>
        <taxon>Vertebrata</taxon>
        <taxon>Euteleostomi</taxon>
        <taxon>Amphibia</taxon>
        <taxon>Batrachia</taxon>
        <taxon>Caudata</taxon>
        <taxon>Salamandroidea</taxon>
        <taxon>Salamandridae</taxon>
        <taxon>Pleurodelinae</taxon>
        <taxon>Pleurodeles</taxon>
    </lineage>
</organism>
<gene>
    <name evidence="2" type="ORF">NDU88_003643</name>
</gene>
<protein>
    <submittedName>
        <fullName evidence="2">Uncharacterized protein</fullName>
    </submittedName>
</protein>
<proteinExistence type="predicted"/>
<keyword evidence="3" id="KW-1185">Reference proteome</keyword>
<feature type="compositionally biased region" description="Polar residues" evidence="1">
    <location>
        <begin position="41"/>
        <end position="71"/>
    </location>
</feature>
<evidence type="ECO:0000256" key="1">
    <source>
        <dbReference type="SAM" id="MobiDB-lite"/>
    </source>
</evidence>